<dbReference type="Pfam" id="PF13593">
    <property type="entry name" value="SBF_like"/>
    <property type="match status" value="1"/>
</dbReference>
<dbReference type="Gene3D" id="1.20.1530.20">
    <property type="match status" value="1"/>
</dbReference>
<reference evidence="2 3" key="1">
    <citation type="submission" date="2018-11" db="EMBL/GenBank/DDBJ databases">
        <title>Genomes From Bacteria Associated with the Canine Oral Cavity: a Test Case for Automated Genome-Based Taxonomic Assignment.</title>
        <authorList>
            <person name="Coil D.A."/>
            <person name="Jospin G."/>
            <person name="Darling A.E."/>
            <person name="Wallis C."/>
            <person name="Davis I.J."/>
            <person name="Harris S."/>
            <person name="Eisen J.A."/>
            <person name="Holcombe L.J."/>
            <person name="O'Flynn C."/>
        </authorList>
    </citation>
    <scope>NUCLEOTIDE SEQUENCE [LARGE SCALE GENOMIC DNA]</scope>
    <source>
        <strain evidence="2 3">OH887_COT-365</strain>
    </source>
</reference>
<feature type="transmembrane region" description="Helical" evidence="1">
    <location>
        <begin position="40"/>
        <end position="61"/>
    </location>
</feature>
<feature type="transmembrane region" description="Helical" evidence="1">
    <location>
        <begin position="96"/>
        <end position="116"/>
    </location>
</feature>
<sequence>MFSKLKDPFLLLILVFAGIGYLLPVSGASAVVLGWVTKAAIFILFLGYGARLSGAEAWAGLKHWRLHCTILACTFVLFPLIGVGLLHLPWYGTELALGLAFLTLVPSTVQSSITFTSMAGGNVAGAIVSATASNLLGVVLTPLLVMAILPTTGAAPIGWGAFLAVMVQLLLPFVLGQCSRPWTAEFMTRHRARLKWLDQGVICLVVYAAFADFRVTGVRVGAGEFAVMLALCLVILAFMLLLTDQLAKWLRFPRDDRVAIVFCGTKKSLATGVPMATVLFAGQPVGLIVFPLMVFHMLQLVACSIIAQHWASRTDT</sequence>
<dbReference type="PANTHER" id="PTHR18640">
    <property type="entry name" value="SOLUTE CARRIER FAMILY 10 MEMBER 7"/>
    <property type="match status" value="1"/>
</dbReference>
<feature type="transmembrane region" description="Helical" evidence="1">
    <location>
        <begin position="196"/>
        <end position="213"/>
    </location>
</feature>
<comment type="caution">
    <text evidence="2">The sequence shown here is derived from an EMBL/GenBank/DDBJ whole genome shotgun (WGS) entry which is preliminary data.</text>
</comment>
<feature type="transmembrane region" description="Helical" evidence="1">
    <location>
        <begin position="123"/>
        <end position="149"/>
    </location>
</feature>
<name>A0A3P1T9G7_9ACTN</name>
<accession>A0A3P1T9G7</accession>
<evidence type="ECO:0000313" key="3">
    <source>
        <dbReference type="Proteomes" id="UP000280819"/>
    </source>
</evidence>
<organism evidence="2 3">
    <name type="scientific">Arachnia propionica</name>
    <dbReference type="NCBI Taxonomy" id="1750"/>
    <lineage>
        <taxon>Bacteria</taxon>
        <taxon>Bacillati</taxon>
        <taxon>Actinomycetota</taxon>
        <taxon>Actinomycetes</taxon>
        <taxon>Propionibacteriales</taxon>
        <taxon>Propionibacteriaceae</taxon>
        <taxon>Arachnia</taxon>
    </lineage>
</organism>
<protein>
    <submittedName>
        <fullName evidence="2">Bile acid:sodium symporter</fullName>
    </submittedName>
</protein>
<dbReference type="GO" id="GO:0005886">
    <property type="term" value="C:plasma membrane"/>
    <property type="evidence" value="ECO:0007669"/>
    <property type="project" value="TreeGrafter"/>
</dbReference>
<feature type="transmembrane region" description="Helical" evidence="1">
    <location>
        <begin position="155"/>
        <end position="175"/>
    </location>
</feature>
<dbReference type="PANTHER" id="PTHR18640:SF5">
    <property type="entry name" value="SODIUM_BILE ACID COTRANSPORTER 7"/>
    <property type="match status" value="1"/>
</dbReference>
<keyword evidence="1" id="KW-1133">Transmembrane helix</keyword>
<feature type="transmembrane region" description="Helical" evidence="1">
    <location>
        <begin position="225"/>
        <end position="246"/>
    </location>
</feature>
<dbReference type="RefSeq" id="WP_124843888.1">
    <property type="nucleotide sequence ID" value="NZ_JAUNKP010000003.1"/>
</dbReference>
<dbReference type="InterPro" id="IPR016833">
    <property type="entry name" value="Put_Na-Bile_cotransptr"/>
</dbReference>
<dbReference type="AlphaFoldDB" id="A0A3P1T9G7"/>
<dbReference type="Proteomes" id="UP000280819">
    <property type="component" value="Unassembled WGS sequence"/>
</dbReference>
<keyword evidence="1" id="KW-0472">Membrane</keyword>
<keyword evidence="1" id="KW-0812">Transmembrane</keyword>
<dbReference type="InterPro" id="IPR038770">
    <property type="entry name" value="Na+/solute_symporter_sf"/>
</dbReference>
<evidence type="ECO:0000256" key="1">
    <source>
        <dbReference type="SAM" id="Phobius"/>
    </source>
</evidence>
<evidence type="ECO:0000313" key="2">
    <source>
        <dbReference type="EMBL" id="RRD05825.1"/>
    </source>
</evidence>
<dbReference type="PIRSF" id="PIRSF026166">
    <property type="entry name" value="UCP026166"/>
    <property type="match status" value="1"/>
</dbReference>
<proteinExistence type="predicted"/>
<feature type="transmembrane region" description="Helical" evidence="1">
    <location>
        <begin position="287"/>
        <end position="307"/>
    </location>
</feature>
<dbReference type="OrthoDB" id="9792271at2"/>
<dbReference type="EMBL" id="RQZG01000005">
    <property type="protein sequence ID" value="RRD05825.1"/>
    <property type="molecule type" value="Genomic_DNA"/>
</dbReference>
<feature type="transmembrane region" description="Helical" evidence="1">
    <location>
        <begin position="68"/>
        <end position="90"/>
    </location>
</feature>
<gene>
    <name evidence="2" type="ORF">EII34_05880</name>
</gene>